<gene>
    <name evidence="6" type="ORF">MNBD_CHLOROFLEXI01-5345</name>
</gene>
<feature type="transmembrane region" description="Helical" evidence="4">
    <location>
        <begin position="29"/>
        <end position="47"/>
    </location>
</feature>
<dbReference type="GO" id="GO:0005886">
    <property type="term" value="C:plasma membrane"/>
    <property type="evidence" value="ECO:0007669"/>
    <property type="project" value="UniProtKB-SubCell"/>
</dbReference>
<keyword evidence="4" id="KW-0812">Transmembrane</keyword>
<dbReference type="PANTHER" id="PTHR30224">
    <property type="entry name" value="ELECTRON TRANSPORT PROTEIN"/>
    <property type="match status" value="1"/>
</dbReference>
<dbReference type="AlphaFoldDB" id="A0A3B0VWY5"/>
<dbReference type="SUPFAM" id="SSF54862">
    <property type="entry name" value="4Fe-4S ferredoxins"/>
    <property type="match status" value="1"/>
</dbReference>
<keyword evidence="2" id="KW-1003">Cell membrane</keyword>
<keyword evidence="4" id="KW-1133">Transmembrane helix</keyword>
<dbReference type="InterPro" id="IPR017896">
    <property type="entry name" value="4Fe4S_Fe-S-bd"/>
</dbReference>
<evidence type="ECO:0000256" key="2">
    <source>
        <dbReference type="ARBA" id="ARBA00022475"/>
    </source>
</evidence>
<accession>A0A3B0VWY5</accession>
<protein>
    <recommendedName>
        <fullName evidence="5">4Fe-4S ferredoxin-type domain-containing protein</fullName>
    </recommendedName>
</protein>
<keyword evidence="3 4" id="KW-0472">Membrane</keyword>
<dbReference type="PROSITE" id="PS00198">
    <property type="entry name" value="4FE4S_FER_1"/>
    <property type="match status" value="1"/>
</dbReference>
<dbReference type="InterPro" id="IPR017900">
    <property type="entry name" value="4Fe4S_Fe_S_CS"/>
</dbReference>
<dbReference type="InterPro" id="IPR052378">
    <property type="entry name" value="NosR_regulator"/>
</dbReference>
<feature type="transmembrane region" description="Helical" evidence="4">
    <location>
        <begin position="137"/>
        <end position="158"/>
    </location>
</feature>
<reference evidence="6" key="1">
    <citation type="submission" date="2018-06" db="EMBL/GenBank/DDBJ databases">
        <authorList>
            <person name="Zhirakovskaya E."/>
        </authorList>
    </citation>
    <scope>NUCLEOTIDE SEQUENCE</scope>
</reference>
<feature type="domain" description="4Fe-4S ferredoxin-type" evidence="5">
    <location>
        <begin position="216"/>
        <end position="246"/>
    </location>
</feature>
<evidence type="ECO:0000256" key="1">
    <source>
        <dbReference type="ARBA" id="ARBA00004236"/>
    </source>
</evidence>
<evidence type="ECO:0000313" key="6">
    <source>
        <dbReference type="EMBL" id="VAW35894.1"/>
    </source>
</evidence>
<organism evidence="6">
    <name type="scientific">hydrothermal vent metagenome</name>
    <dbReference type="NCBI Taxonomy" id="652676"/>
    <lineage>
        <taxon>unclassified sequences</taxon>
        <taxon>metagenomes</taxon>
        <taxon>ecological metagenomes</taxon>
    </lineage>
</organism>
<dbReference type="PANTHER" id="PTHR30224:SF4">
    <property type="entry name" value="ELECTRON TRANSPORT PROTEIN YCCM-RELATED"/>
    <property type="match status" value="1"/>
</dbReference>
<proteinExistence type="predicted"/>
<dbReference type="PROSITE" id="PS51379">
    <property type="entry name" value="4FE4S_FER_2"/>
    <property type="match status" value="1"/>
</dbReference>
<feature type="non-terminal residue" evidence="6">
    <location>
        <position position="274"/>
    </location>
</feature>
<feature type="transmembrane region" description="Helical" evidence="4">
    <location>
        <begin position="113"/>
        <end position="131"/>
    </location>
</feature>
<comment type="subcellular location">
    <subcellularLocation>
        <location evidence="1">Cell membrane</location>
    </subcellularLocation>
</comment>
<name>A0A3B0VWY5_9ZZZZ</name>
<evidence type="ECO:0000256" key="4">
    <source>
        <dbReference type="SAM" id="Phobius"/>
    </source>
</evidence>
<sequence length="274" mass="31369">MNKQTFYQPQPRFDVLRLPGIGRLLRWRWGRLLFQIPLFFLAVLMIYDGLTGPQLAPQNIATTAAWIQYRGLIFFALLLAGNLFCMGCPFTLPRTLATRISKYGRRWPRILRNKWLAIGSLFAIFWLYEWLDLWASPWLTAWLAIAYFVAAFVLEAFFAESPFCKYVCPLGSFNFVSSAISPLQITVQNQDVCRTCVGKECVNGNNTILGCGTELFVPQVQSNMDCLLCLDCVRTCPHDNVILTTRSRIRELTTPGAWPQRWDLAFLVILFAFA</sequence>
<evidence type="ECO:0000256" key="3">
    <source>
        <dbReference type="ARBA" id="ARBA00023136"/>
    </source>
</evidence>
<evidence type="ECO:0000259" key="5">
    <source>
        <dbReference type="PROSITE" id="PS51379"/>
    </source>
</evidence>
<dbReference type="EMBL" id="UOEU01000603">
    <property type="protein sequence ID" value="VAW35894.1"/>
    <property type="molecule type" value="Genomic_DNA"/>
</dbReference>
<feature type="transmembrane region" description="Helical" evidence="4">
    <location>
        <begin position="67"/>
        <end position="92"/>
    </location>
</feature>